<protein>
    <submittedName>
        <fullName evidence="1">Uncharacterized protein</fullName>
    </submittedName>
</protein>
<dbReference type="RefSeq" id="WP_064121801.1">
    <property type="nucleotide sequence ID" value="NZ_CP015243.1"/>
</dbReference>
<keyword evidence="2" id="KW-1185">Reference proteome</keyword>
<dbReference type="Proteomes" id="UP000077875">
    <property type="component" value="Chromosome"/>
</dbReference>
<reference evidence="1 2" key="1">
    <citation type="submission" date="2016-04" db="EMBL/GenBank/DDBJ databases">
        <title>Complete Genome Sequence of Halotalea alkalilenta IHB B 13600.</title>
        <authorList>
            <person name="Swarnkar M.K."/>
            <person name="Sharma A."/>
            <person name="Kaushal K."/>
            <person name="Soni R."/>
            <person name="Rana S."/>
            <person name="Singh A.K."/>
            <person name="Gulati A."/>
        </authorList>
    </citation>
    <scope>NUCLEOTIDE SEQUENCE [LARGE SCALE GENOMIC DNA]</scope>
    <source>
        <strain evidence="1 2">IHB B 13600</strain>
    </source>
</reference>
<dbReference type="AlphaFoldDB" id="A0A172YCW3"/>
<evidence type="ECO:0000313" key="1">
    <source>
        <dbReference type="EMBL" id="ANF56835.1"/>
    </source>
</evidence>
<sequence>MILSRTLNVIVATLLLGGCASLDRGDGSFGANTGSHWVSATNYRDFRSRAEALCPEGYHVSSRDRDGPFDWSAHIQCRR</sequence>
<organism evidence="1 2">
    <name type="scientific">Halotalea alkalilenta</name>
    <dbReference type="NCBI Taxonomy" id="376489"/>
    <lineage>
        <taxon>Bacteria</taxon>
        <taxon>Pseudomonadati</taxon>
        <taxon>Pseudomonadota</taxon>
        <taxon>Gammaproteobacteria</taxon>
        <taxon>Oceanospirillales</taxon>
        <taxon>Halomonadaceae</taxon>
        <taxon>Halotalea</taxon>
    </lineage>
</organism>
<dbReference type="PROSITE" id="PS51257">
    <property type="entry name" value="PROKAR_LIPOPROTEIN"/>
    <property type="match status" value="1"/>
</dbReference>
<proteinExistence type="predicted"/>
<dbReference type="KEGG" id="haa:A5892_04600"/>
<gene>
    <name evidence="1" type="ORF">A5892_04600</name>
</gene>
<accession>A0A172YCW3</accession>
<dbReference type="EMBL" id="CP015243">
    <property type="protein sequence ID" value="ANF56835.1"/>
    <property type="molecule type" value="Genomic_DNA"/>
</dbReference>
<name>A0A172YCW3_9GAMM</name>
<evidence type="ECO:0000313" key="2">
    <source>
        <dbReference type="Proteomes" id="UP000077875"/>
    </source>
</evidence>